<evidence type="ECO:0000256" key="1">
    <source>
        <dbReference type="SAM" id="Phobius"/>
    </source>
</evidence>
<keyword evidence="1" id="KW-0472">Membrane</keyword>
<sequence length="185" mass="20353">MERGSSSVGQRSSIISSVFLFWLKIVEEVGGWILFCFVVGRCYLVEWMHWLVSSHATNSWNSGLGCGLHLWQQSGGWFRTAIVAFILCLMLIRWDLAMMGSGFGDIGCSSNLLIARPYQLVQFGRQQLLSAEVTLRLDAFAGILPSQTAPIVPGTVGLNAALAANLLLSLYWIVKFGFCCSISSH</sequence>
<evidence type="ECO:0000313" key="2">
    <source>
        <dbReference type="EMBL" id="GMH21213.1"/>
    </source>
</evidence>
<reference evidence="2" key="1">
    <citation type="submission" date="2023-05" db="EMBL/GenBank/DDBJ databases">
        <title>Nepenthes gracilis genome sequencing.</title>
        <authorList>
            <person name="Fukushima K."/>
        </authorList>
    </citation>
    <scope>NUCLEOTIDE SEQUENCE</scope>
    <source>
        <strain evidence="2">SING2019-196</strain>
    </source>
</reference>
<keyword evidence="1" id="KW-0812">Transmembrane</keyword>
<dbReference type="EMBL" id="BSYO01000023">
    <property type="protein sequence ID" value="GMH21213.1"/>
    <property type="molecule type" value="Genomic_DNA"/>
</dbReference>
<feature type="transmembrane region" description="Helical" evidence="1">
    <location>
        <begin position="21"/>
        <end position="40"/>
    </location>
</feature>
<feature type="transmembrane region" description="Helical" evidence="1">
    <location>
        <begin position="77"/>
        <end position="94"/>
    </location>
</feature>
<keyword evidence="1" id="KW-1133">Transmembrane helix</keyword>
<comment type="caution">
    <text evidence="2">The sequence shown here is derived from an EMBL/GenBank/DDBJ whole genome shotgun (WGS) entry which is preliminary data.</text>
</comment>
<proteinExistence type="predicted"/>
<gene>
    <name evidence="2" type="ORF">Nepgr_023055</name>
</gene>
<dbReference type="Proteomes" id="UP001279734">
    <property type="component" value="Unassembled WGS sequence"/>
</dbReference>
<keyword evidence="3" id="KW-1185">Reference proteome</keyword>
<organism evidence="2 3">
    <name type="scientific">Nepenthes gracilis</name>
    <name type="common">Slender pitcher plant</name>
    <dbReference type="NCBI Taxonomy" id="150966"/>
    <lineage>
        <taxon>Eukaryota</taxon>
        <taxon>Viridiplantae</taxon>
        <taxon>Streptophyta</taxon>
        <taxon>Embryophyta</taxon>
        <taxon>Tracheophyta</taxon>
        <taxon>Spermatophyta</taxon>
        <taxon>Magnoliopsida</taxon>
        <taxon>eudicotyledons</taxon>
        <taxon>Gunneridae</taxon>
        <taxon>Pentapetalae</taxon>
        <taxon>Caryophyllales</taxon>
        <taxon>Nepenthaceae</taxon>
        <taxon>Nepenthes</taxon>
    </lineage>
</organism>
<name>A0AAD3T010_NEPGR</name>
<evidence type="ECO:0000313" key="3">
    <source>
        <dbReference type="Proteomes" id="UP001279734"/>
    </source>
</evidence>
<protein>
    <submittedName>
        <fullName evidence="2">Uncharacterized protein</fullName>
    </submittedName>
</protein>
<accession>A0AAD3T010</accession>
<dbReference type="AlphaFoldDB" id="A0AAD3T010"/>